<organism evidence="2 3">
    <name type="scientific">Chitinophaga flava</name>
    <dbReference type="NCBI Taxonomy" id="2259036"/>
    <lineage>
        <taxon>Bacteria</taxon>
        <taxon>Pseudomonadati</taxon>
        <taxon>Bacteroidota</taxon>
        <taxon>Chitinophagia</taxon>
        <taxon>Chitinophagales</taxon>
        <taxon>Chitinophagaceae</taxon>
        <taxon>Chitinophaga</taxon>
    </lineage>
</organism>
<evidence type="ECO:0000256" key="1">
    <source>
        <dbReference type="SAM" id="SignalP"/>
    </source>
</evidence>
<feature type="chain" id="PRO_5016933361" description="Porin" evidence="1">
    <location>
        <begin position="21"/>
        <end position="407"/>
    </location>
</feature>
<evidence type="ECO:0000313" key="3">
    <source>
        <dbReference type="Proteomes" id="UP000253410"/>
    </source>
</evidence>
<gene>
    <name evidence="2" type="ORF">DF182_30890</name>
</gene>
<name>A0A365XX90_9BACT</name>
<dbReference type="AlphaFoldDB" id="A0A365XX90"/>
<accession>A0A365XX90</accession>
<dbReference type="EMBL" id="QFFJ01000002">
    <property type="protein sequence ID" value="RBL90840.1"/>
    <property type="molecule type" value="Genomic_DNA"/>
</dbReference>
<keyword evidence="3" id="KW-1185">Reference proteome</keyword>
<dbReference type="Pfam" id="PF07396">
    <property type="entry name" value="Porin_O_P"/>
    <property type="match status" value="1"/>
</dbReference>
<reference evidence="2 3" key="1">
    <citation type="submission" date="2018-05" db="EMBL/GenBank/DDBJ databases">
        <title>Chitinophaga sp. K3CV102501T nov., isolated from isolated from a monsoon evergreen broad-leaved forest soil.</title>
        <authorList>
            <person name="Lv Y."/>
        </authorList>
    </citation>
    <scope>NUCLEOTIDE SEQUENCE [LARGE SCALE GENOMIC DNA]</scope>
    <source>
        <strain evidence="2 3">GDMCC 1.1325</strain>
    </source>
</reference>
<keyword evidence="1" id="KW-0732">Signal</keyword>
<dbReference type="Proteomes" id="UP000253410">
    <property type="component" value="Unassembled WGS sequence"/>
</dbReference>
<comment type="caution">
    <text evidence="2">The sequence shown here is derived from an EMBL/GenBank/DDBJ whole genome shotgun (WGS) entry which is preliminary data.</text>
</comment>
<evidence type="ECO:0000313" key="2">
    <source>
        <dbReference type="EMBL" id="RBL90840.1"/>
    </source>
</evidence>
<proteinExistence type="predicted"/>
<dbReference type="InterPro" id="IPR010870">
    <property type="entry name" value="Porin_O/P"/>
</dbReference>
<sequence>MNMKLLLTITLICSSGYLFAQPSPLSAPANDTSTSRVKDESSFLIKRKPDILENIHMNFLLRSSLEIPDGGRQSSIRLNEARFEVLGTIVPDLDFRVRYHLNSSQMPKDLDNAPGSLDYAAVNYRFGRKKKWSVNVGKQAAFVGSWEFENDPTYEYQYSEFVNFQTNLFMMAIRFGYQVNQNHSFFLQLHNTDNSSFNTTQANAGYPADGLKGAKNPMGVYATWQGKMFNQKFLTFWSYDISQYASGKTNHSVALGNKVILNKFQAYLDLQWAALAVDYINLATPSINKYQQMVNPAFTPVFARDIHYKGAVLRMDYEFIPGWFITAKGILESDSQTKNNSTIGKNFRENIGIVAGLEYQPIPSQHMKLFGYYYYNQVKFRHVVADANDNQHLNLFAVGVLYSVNAF</sequence>
<evidence type="ECO:0008006" key="4">
    <source>
        <dbReference type="Google" id="ProtNLM"/>
    </source>
</evidence>
<protein>
    <recommendedName>
        <fullName evidence="4">Porin</fullName>
    </recommendedName>
</protein>
<dbReference type="OrthoDB" id="846879at2"/>
<feature type="signal peptide" evidence="1">
    <location>
        <begin position="1"/>
        <end position="20"/>
    </location>
</feature>